<accession>A0A2I0K0D9</accession>
<organism evidence="1 2">
    <name type="scientific">Punica granatum</name>
    <name type="common">Pomegranate</name>
    <dbReference type="NCBI Taxonomy" id="22663"/>
    <lineage>
        <taxon>Eukaryota</taxon>
        <taxon>Viridiplantae</taxon>
        <taxon>Streptophyta</taxon>
        <taxon>Embryophyta</taxon>
        <taxon>Tracheophyta</taxon>
        <taxon>Spermatophyta</taxon>
        <taxon>Magnoliopsida</taxon>
        <taxon>eudicotyledons</taxon>
        <taxon>Gunneridae</taxon>
        <taxon>Pentapetalae</taxon>
        <taxon>rosids</taxon>
        <taxon>malvids</taxon>
        <taxon>Myrtales</taxon>
        <taxon>Lythraceae</taxon>
        <taxon>Punica</taxon>
    </lineage>
</organism>
<evidence type="ECO:0000313" key="1">
    <source>
        <dbReference type="EMBL" id="PKI62029.1"/>
    </source>
</evidence>
<proteinExistence type="predicted"/>
<evidence type="ECO:0000313" key="2">
    <source>
        <dbReference type="Proteomes" id="UP000233551"/>
    </source>
</evidence>
<protein>
    <submittedName>
        <fullName evidence="1">Uncharacterized protein</fullName>
    </submittedName>
</protein>
<sequence>MGLQKFGLDLCWVGFELFWLCTDPNSLNRPCWKLNRPEGTSRVRRRHGGSRWNFEAMSTALGHQGTPLDKATYMEKKPKEIGWSRGSHGWSWKSRGPHSLEGKFRTKFGSQLIACSRFVAQTNVELPLYA</sequence>
<gene>
    <name evidence="1" type="ORF">CRG98_017581</name>
</gene>
<keyword evidence="2" id="KW-1185">Reference proteome</keyword>
<dbReference type="EMBL" id="PGOL01000989">
    <property type="protein sequence ID" value="PKI62029.1"/>
    <property type="molecule type" value="Genomic_DNA"/>
</dbReference>
<comment type="caution">
    <text evidence="1">The sequence shown here is derived from an EMBL/GenBank/DDBJ whole genome shotgun (WGS) entry which is preliminary data.</text>
</comment>
<dbReference type="AlphaFoldDB" id="A0A2I0K0D9"/>
<name>A0A2I0K0D9_PUNGR</name>
<dbReference type="Proteomes" id="UP000233551">
    <property type="component" value="Unassembled WGS sequence"/>
</dbReference>
<reference evidence="1 2" key="1">
    <citation type="submission" date="2017-11" db="EMBL/GenBank/DDBJ databases">
        <title>De-novo sequencing of pomegranate (Punica granatum L.) genome.</title>
        <authorList>
            <person name="Akparov Z."/>
            <person name="Amiraslanov A."/>
            <person name="Hajiyeva S."/>
            <person name="Abbasov M."/>
            <person name="Kaur K."/>
            <person name="Hamwieh A."/>
            <person name="Solovyev V."/>
            <person name="Salamov A."/>
            <person name="Braich B."/>
            <person name="Kosarev P."/>
            <person name="Mahmoud A."/>
            <person name="Hajiyev E."/>
            <person name="Babayeva S."/>
            <person name="Izzatullayeva V."/>
            <person name="Mammadov A."/>
            <person name="Mammadov A."/>
            <person name="Sharifova S."/>
            <person name="Ojaghi J."/>
            <person name="Eynullazada K."/>
            <person name="Bayramov B."/>
            <person name="Abdulazimova A."/>
            <person name="Shahmuradov I."/>
        </authorList>
    </citation>
    <scope>NUCLEOTIDE SEQUENCE [LARGE SCALE GENOMIC DNA]</scope>
    <source>
        <strain evidence="2">cv. AG2017</strain>
        <tissue evidence="1">Leaf</tissue>
    </source>
</reference>